<evidence type="ECO:0000313" key="3">
    <source>
        <dbReference type="Proteomes" id="UP001592531"/>
    </source>
</evidence>
<dbReference type="EMBL" id="JBHFAB010000002">
    <property type="protein sequence ID" value="MFC1415683.1"/>
    <property type="molecule type" value="Genomic_DNA"/>
</dbReference>
<dbReference type="SUPFAM" id="SSF52091">
    <property type="entry name" value="SpoIIaa-like"/>
    <property type="match status" value="1"/>
</dbReference>
<dbReference type="InterPro" id="IPR058548">
    <property type="entry name" value="MlaB-like_STAS"/>
</dbReference>
<dbReference type="Gene3D" id="3.30.750.24">
    <property type="entry name" value="STAS domain"/>
    <property type="match status" value="1"/>
</dbReference>
<gene>
    <name evidence="2" type="ORF">ACEZDE_03355</name>
</gene>
<evidence type="ECO:0000259" key="1">
    <source>
        <dbReference type="PROSITE" id="PS50801"/>
    </source>
</evidence>
<accession>A0ABV6VPP3</accession>
<organism evidence="2 3">
    <name type="scientific">Streptacidiphilus cavernicola</name>
    <dbReference type="NCBI Taxonomy" id="3342716"/>
    <lineage>
        <taxon>Bacteria</taxon>
        <taxon>Bacillati</taxon>
        <taxon>Actinomycetota</taxon>
        <taxon>Actinomycetes</taxon>
        <taxon>Kitasatosporales</taxon>
        <taxon>Streptomycetaceae</taxon>
        <taxon>Streptacidiphilus</taxon>
    </lineage>
</organism>
<dbReference type="InterPro" id="IPR036513">
    <property type="entry name" value="STAS_dom_sf"/>
</dbReference>
<dbReference type="RefSeq" id="WP_380531808.1">
    <property type="nucleotide sequence ID" value="NZ_JBHFAB010000002.1"/>
</dbReference>
<feature type="domain" description="STAS" evidence="1">
    <location>
        <begin position="7"/>
        <end position="108"/>
    </location>
</feature>
<keyword evidence="3" id="KW-1185">Reference proteome</keyword>
<evidence type="ECO:0000313" key="2">
    <source>
        <dbReference type="EMBL" id="MFC1415683.1"/>
    </source>
</evidence>
<dbReference type="Pfam" id="PF13466">
    <property type="entry name" value="STAS_2"/>
    <property type="match status" value="1"/>
</dbReference>
<dbReference type="InterPro" id="IPR002645">
    <property type="entry name" value="STAS_dom"/>
</dbReference>
<dbReference type="Proteomes" id="UP001592531">
    <property type="component" value="Unassembled WGS sequence"/>
</dbReference>
<sequence length="108" mass="11262">MGAGPSVTVLVGDSRGTAEIMLAGHIDRSAQALLDEALEPLLTHPLVLRVEIDVALVDYCDSGGLSAFIRAHQQAADHGVPLYLAQAGPLLRRILDATGLARLLLASA</sequence>
<comment type="caution">
    <text evidence="2">The sequence shown here is derived from an EMBL/GenBank/DDBJ whole genome shotgun (WGS) entry which is preliminary data.</text>
</comment>
<name>A0ABV6VPP3_9ACTN</name>
<dbReference type="PROSITE" id="PS50801">
    <property type="entry name" value="STAS"/>
    <property type="match status" value="1"/>
</dbReference>
<protein>
    <submittedName>
        <fullName evidence="2">STAS domain-containing protein</fullName>
    </submittedName>
</protein>
<dbReference type="CDD" id="cd07043">
    <property type="entry name" value="STAS_anti-anti-sigma_factors"/>
    <property type="match status" value="1"/>
</dbReference>
<proteinExistence type="predicted"/>
<reference evidence="2 3" key="1">
    <citation type="submission" date="2024-09" db="EMBL/GenBank/DDBJ databases">
        <authorList>
            <person name="Lee S.D."/>
        </authorList>
    </citation>
    <scope>NUCLEOTIDE SEQUENCE [LARGE SCALE GENOMIC DNA]</scope>
    <source>
        <strain evidence="2 3">N8-3</strain>
    </source>
</reference>